<reference evidence="2" key="1">
    <citation type="journal article" date="2013" name="Genome Announc.">
        <title>Draft Genome Sequence of Loktanella cinnabarina LL-001T, Isolated from Deep-Sea Floor Sediment.</title>
        <authorList>
            <person name="Nishi S."/>
            <person name="Tsubouchi T."/>
            <person name="Takaki Y."/>
            <person name="Koyanagi R."/>
            <person name="Satoh N."/>
            <person name="Maruyama T."/>
            <person name="Hatada Y."/>
        </authorList>
    </citation>
    <scope>NUCLEOTIDE SEQUENCE [LARGE SCALE GENOMIC DNA]</scope>
    <source>
        <strain evidence="2">LL-001</strain>
    </source>
</reference>
<feature type="region of interest" description="Disordered" evidence="1">
    <location>
        <begin position="1"/>
        <end position="132"/>
    </location>
</feature>
<dbReference type="Proteomes" id="UP000016566">
    <property type="component" value="Unassembled WGS sequence"/>
</dbReference>
<organism evidence="2 3">
    <name type="scientific">Limimaricola cinnabarinus LL-001</name>
    <dbReference type="NCBI Taxonomy" id="1337093"/>
    <lineage>
        <taxon>Bacteria</taxon>
        <taxon>Pseudomonadati</taxon>
        <taxon>Pseudomonadota</taxon>
        <taxon>Alphaproteobacteria</taxon>
        <taxon>Rhodobacterales</taxon>
        <taxon>Paracoccaceae</taxon>
        <taxon>Limimaricola</taxon>
    </lineage>
</organism>
<dbReference type="eggNOG" id="ENOG50339JT">
    <property type="taxonomic scope" value="Bacteria"/>
</dbReference>
<name>U2YP33_9RHOB</name>
<keyword evidence="3" id="KW-1185">Reference proteome</keyword>
<accession>U2YP33</accession>
<dbReference type="Pfam" id="PF11154">
    <property type="entry name" value="DUF2934"/>
    <property type="match status" value="1"/>
</dbReference>
<protein>
    <recommendedName>
        <fullName evidence="4">DUF2934 domain-containing protein</fullName>
    </recommendedName>
</protein>
<sequence>MADDREERIRKRAHEMWERDGFPEGQDQAHWHDAAREIDAEIASESGETPEYAETPETLAAKPEADIHGGDEGGAGLGGADVTGAEGGAKAKPTRAKSPRKSAKADAKPAAKSTKTTTRKPRVKKGDASGAS</sequence>
<feature type="compositionally biased region" description="Basic residues" evidence="1">
    <location>
        <begin position="92"/>
        <end position="102"/>
    </location>
</feature>
<evidence type="ECO:0000313" key="3">
    <source>
        <dbReference type="Proteomes" id="UP000016566"/>
    </source>
</evidence>
<dbReference type="InterPro" id="IPR021327">
    <property type="entry name" value="DUF2934"/>
</dbReference>
<comment type="caution">
    <text evidence="2">The sequence shown here is derived from an EMBL/GenBank/DDBJ whole genome shotgun (WGS) entry which is preliminary data.</text>
</comment>
<evidence type="ECO:0000256" key="1">
    <source>
        <dbReference type="SAM" id="MobiDB-lite"/>
    </source>
</evidence>
<dbReference type="AlphaFoldDB" id="U2YP33"/>
<dbReference type="RefSeq" id="WP_021695230.1">
    <property type="nucleotide sequence ID" value="NZ_BATB01000063.1"/>
</dbReference>
<dbReference type="OrthoDB" id="9811127at2"/>
<evidence type="ECO:0000313" key="2">
    <source>
        <dbReference type="EMBL" id="GAD57131.1"/>
    </source>
</evidence>
<feature type="compositionally biased region" description="Basic and acidic residues" evidence="1">
    <location>
        <begin position="1"/>
        <end position="39"/>
    </location>
</feature>
<feature type="compositionally biased region" description="Gly residues" evidence="1">
    <location>
        <begin position="72"/>
        <end position="87"/>
    </location>
</feature>
<evidence type="ECO:0008006" key="4">
    <source>
        <dbReference type="Google" id="ProtNLM"/>
    </source>
</evidence>
<gene>
    <name evidence="2" type="ORF">MBELCI_3183</name>
</gene>
<dbReference type="EMBL" id="BATB01000063">
    <property type="protein sequence ID" value="GAD57131.1"/>
    <property type="molecule type" value="Genomic_DNA"/>
</dbReference>
<proteinExistence type="predicted"/>